<evidence type="ECO:0000313" key="2">
    <source>
        <dbReference type="Proteomes" id="UP000010931"/>
    </source>
</evidence>
<comment type="caution">
    <text evidence="1">The sequence shown here is derived from an EMBL/GenBank/DDBJ whole genome shotgun (WGS) entry which is preliminary data.</text>
</comment>
<name>L7ET65_STRT8</name>
<sequence length="69" mass="7797">ETTTTFLARGVKRLKPWLGSRSDSPFGTNRFCAACRVTPMLLPMSVQEAPERRAWSTKCPIRWSATSPR</sequence>
<dbReference type="Proteomes" id="UP000010931">
    <property type="component" value="Unassembled WGS sequence"/>
</dbReference>
<evidence type="ECO:0000313" key="1">
    <source>
        <dbReference type="EMBL" id="ELP62079.1"/>
    </source>
</evidence>
<protein>
    <submittedName>
        <fullName evidence="1">Uncharacterized protein</fullName>
    </submittedName>
</protein>
<accession>L7ET65</accession>
<organism evidence="1 2">
    <name type="scientific">Streptomyces turgidiscabies (strain Car8)</name>
    <dbReference type="NCBI Taxonomy" id="698760"/>
    <lineage>
        <taxon>Bacteria</taxon>
        <taxon>Bacillati</taxon>
        <taxon>Actinomycetota</taxon>
        <taxon>Actinomycetes</taxon>
        <taxon>Kitasatosporales</taxon>
        <taxon>Streptomycetaceae</taxon>
        <taxon>Streptomyces</taxon>
    </lineage>
</organism>
<dbReference type="AlphaFoldDB" id="L7ET65"/>
<proteinExistence type="predicted"/>
<gene>
    <name evidence="1" type="ORF">STRTUCAR8_02981</name>
</gene>
<reference evidence="1 2" key="1">
    <citation type="journal article" date="2011" name="Plasmid">
        <title>Streptomyces turgidiscabies Car8 contains a modular pathogenicity island that shares virulence genes with other actinobacterial plant pathogens.</title>
        <authorList>
            <person name="Huguet-Tapia J.C."/>
            <person name="Badger J.H."/>
            <person name="Loria R."/>
            <person name="Pettis G.S."/>
        </authorList>
    </citation>
    <scope>NUCLEOTIDE SEQUENCE [LARGE SCALE GENOMIC DNA]</scope>
    <source>
        <strain evidence="1 2">Car8</strain>
    </source>
</reference>
<feature type="non-terminal residue" evidence="1">
    <location>
        <position position="1"/>
    </location>
</feature>
<keyword evidence="2" id="KW-1185">Reference proteome</keyword>
<dbReference type="EMBL" id="AEJB01000635">
    <property type="protein sequence ID" value="ELP62079.1"/>
    <property type="molecule type" value="Genomic_DNA"/>
</dbReference>